<evidence type="ECO:0000313" key="2">
    <source>
        <dbReference type="EMBL" id="KAG9241585.1"/>
    </source>
</evidence>
<feature type="compositionally biased region" description="Polar residues" evidence="1">
    <location>
        <begin position="63"/>
        <end position="72"/>
    </location>
</feature>
<dbReference type="EMBL" id="MU254189">
    <property type="protein sequence ID" value="KAG9241585.1"/>
    <property type="molecule type" value="Genomic_DNA"/>
</dbReference>
<gene>
    <name evidence="2" type="ORF">BJ878DRAFT_578106</name>
</gene>
<dbReference type="OrthoDB" id="439046at2759"/>
<evidence type="ECO:0000256" key="1">
    <source>
        <dbReference type="SAM" id="MobiDB-lite"/>
    </source>
</evidence>
<sequence length="216" mass="24407">MTLSRAALEPCLNFAEFVFGSNAIEDLGGSQGFTRCICHAMMSEESLPTHDDNEPEYHEPSEPASSSNNTDADTMDLSGLEVTQHIFAMRIFFTRHSLSRKYSHFSKSTKYKPNARPIGLKFHIRKKTFMRATSVPICMAKLVSNYNAEVNGVRPSDSDPVVLAAKIPMNAIFLKYFGRNVMIGDDTVKIERYLEVSQKILAAVERTLERDWMEQD</sequence>
<protein>
    <submittedName>
        <fullName evidence="2">Uncharacterized protein</fullName>
    </submittedName>
</protein>
<proteinExistence type="predicted"/>
<organism evidence="2 3">
    <name type="scientific">Calycina marina</name>
    <dbReference type="NCBI Taxonomy" id="1763456"/>
    <lineage>
        <taxon>Eukaryota</taxon>
        <taxon>Fungi</taxon>
        <taxon>Dikarya</taxon>
        <taxon>Ascomycota</taxon>
        <taxon>Pezizomycotina</taxon>
        <taxon>Leotiomycetes</taxon>
        <taxon>Helotiales</taxon>
        <taxon>Pezizellaceae</taxon>
        <taxon>Calycina</taxon>
    </lineage>
</organism>
<feature type="region of interest" description="Disordered" evidence="1">
    <location>
        <begin position="47"/>
        <end position="74"/>
    </location>
</feature>
<name>A0A9P7YXK5_9HELO</name>
<dbReference type="Proteomes" id="UP000887226">
    <property type="component" value="Unassembled WGS sequence"/>
</dbReference>
<accession>A0A9P7YXK5</accession>
<reference evidence="2" key="1">
    <citation type="journal article" date="2021" name="IMA Fungus">
        <title>Genomic characterization of three marine fungi, including Emericellopsis atlantica sp. nov. with signatures of a generalist lifestyle and marine biomass degradation.</title>
        <authorList>
            <person name="Hagestad O.C."/>
            <person name="Hou L."/>
            <person name="Andersen J.H."/>
            <person name="Hansen E.H."/>
            <person name="Altermark B."/>
            <person name="Li C."/>
            <person name="Kuhnert E."/>
            <person name="Cox R.J."/>
            <person name="Crous P.W."/>
            <person name="Spatafora J.W."/>
            <person name="Lail K."/>
            <person name="Amirebrahimi M."/>
            <person name="Lipzen A."/>
            <person name="Pangilinan J."/>
            <person name="Andreopoulos W."/>
            <person name="Hayes R.D."/>
            <person name="Ng V."/>
            <person name="Grigoriev I.V."/>
            <person name="Jackson S.A."/>
            <person name="Sutton T.D.S."/>
            <person name="Dobson A.D.W."/>
            <person name="Rama T."/>
        </authorList>
    </citation>
    <scope>NUCLEOTIDE SEQUENCE</scope>
    <source>
        <strain evidence="2">TRa3180A</strain>
    </source>
</reference>
<evidence type="ECO:0000313" key="3">
    <source>
        <dbReference type="Proteomes" id="UP000887226"/>
    </source>
</evidence>
<keyword evidence="3" id="KW-1185">Reference proteome</keyword>
<feature type="compositionally biased region" description="Basic and acidic residues" evidence="1">
    <location>
        <begin position="47"/>
        <end position="61"/>
    </location>
</feature>
<comment type="caution">
    <text evidence="2">The sequence shown here is derived from an EMBL/GenBank/DDBJ whole genome shotgun (WGS) entry which is preliminary data.</text>
</comment>
<dbReference type="AlphaFoldDB" id="A0A9P7YXK5"/>